<reference evidence="9 10" key="1">
    <citation type="submission" date="2020-08" db="EMBL/GenBank/DDBJ databases">
        <title>Genomic Encyclopedia of Type Strains, Phase IV (KMG-IV): sequencing the most valuable type-strain genomes for metagenomic binning, comparative biology and taxonomic classification.</title>
        <authorList>
            <person name="Goeker M."/>
        </authorList>
    </citation>
    <scope>NUCLEOTIDE SEQUENCE [LARGE SCALE GENOMIC DNA]</scope>
    <source>
        <strain evidence="9 10">DSM 100044</strain>
    </source>
</reference>
<dbReference type="GO" id="GO:0005524">
    <property type="term" value="F:ATP binding"/>
    <property type="evidence" value="ECO:0007669"/>
    <property type="project" value="UniProtKB-KW"/>
</dbReference>
<dbReference type="InterPro" id="IPR050166">
    <property type="entry name" value="ABC_transporter_ATP-bind"/>
</dbReference>
<comment type="caution">
    <text evidence="9">The sequence shown here is derived from an EMBL/GenBank/DDBJ whole genome shotgun (WGS) entry which is preliminary data.</text>
</comment>
<dbReference type="PROSITE" id="PS50893">
    <property type="entry name" value="ABC_TRANSPORTER_2"/>
    <property type="match status" value="1"/>
</dbReference>
<evidence type="ECO:0000259" key="8">
    <source>
        <dbReference type="PROSITE" id="PS50893"/>
    </source>
</evidence>
<keyword evidence="6" id="KW-1278">Translocase</keyword>
<dbReference type="RefSeq" id="WP_184054588.1">
    <property type="nucleotide sequence ID" value="NZ_JACIJK010000002.1"/>
</dbReference>
<evidence type="ECO:0000256" key="5">
    <source>
        <dbReference type="ARBA" id="ARBA00022840"/>
    </source>
</evidence>
<dbReference type="InterPro" id="IPR017871">
    <property type="entry name" value="ABC_transporter-like_CS"/>
</dbReference>
<evidence type="ECO:0000256" key="1">
    <source>
        <dbReference type="ARBA" id="ARBA00005417"/>
    </source>
</evidence>
<dbReference type="SUPFAM" id="SSF52540">
    <property type="entry name" value="P-loop containing nucleoside triphosphate hydrolases"/>
    <property type="match status" value="1"/>
</dbReference>
<keyword evidence="2" id="KW-0813">Transport</keyword>
<keyword evidence="5 9" id="KW-0067">ATP-binding</keyword>
<keyword evidence="3" id="KW-1003">Cell membrane</keyword>
<name>A0A7W9BB82_9SPHN</name>
<dbReference type="PANTHER" id="PTHR42788:SF17">
    <property type="entry name" value="ALIPHATIC SULFONATES IMPORT ATP-BINDING PROTEIN SSUB"/>
    <property type="match status" value="1"/>
</dbReference>
<dbReference type="InterPro" id="IPR003593">
    <property type="entry name" value="AAA+_ATPase"/>
</dbReference>
<evidence type="ECO:0000313" key="9">
    <source>
        <dbReference type="EMBL" id="MBB5713818.1"/>
    </source>
</evidence>
<dbReference type="InterPro" id="IPR027417">
    <property type="entry name" value="P-loop_NTPase"/>
</dbReference>
<dbReference type="Pfam" id="PF00005">
    <property type="entry name" value="ABC_tran"/>
    <property type="match status" value="1"/>
</dbReference>
<organism evidence="9 10">
    <name type="scientific">Sphingomonas aerophila</name>
    <dbReference type="NCBI Taxonomy" id="1344948"/>
    <lineage>
        <taxon>Bacteria</taxon>
        <taxon>Pseudomonadati</taxon>
        <taxon>Pseudomonadota</taxon>
        <taxon>Alphaproteobacteria</taxon>
        <taxon>Sphingomonadales</taxon>
        <taxon>Sphingomonadaceae</taxon>
        <taxon>Sphingomonas</taxon>
    </lineage>
</organism>
<dbReference type="CDD" id="cd03293">
    <property type="entry name" value="ABC_NrtD_SsuB_transporters"/>
    <property type="match status" value="1"/>
</dbReference>
<dbReference type="Proteomes" id="UP000546200">
    <property type="component" value="Unassembled WGS sequence"/>
</dbReference>
<sequence length="262" mass="28860">MSALIELRNIWVEYGDKIVLERVSLQLAEGSFVAVVGPSGAGKSTFLRLILGQEPPTRGQVLLGDMPMRAECGPDRGVVFQRYSVFPHLTTLRNVMFGIECGQAPFTARLFGAQRRAARDKAAEMLAAVGLEHSLDVYPAQMSGGMQQRLAIAQALVKHPRILLLDEPFGALDPGTRLDMHALITRLWQEHGLTILMVTHDIGEAFKLGTRVLAFDKRRHDPHAPHRFGATVTYDLSLDRKTLPPPALVEAVGDTDPRKEIA</sequence>
<dbReference type="Gene3D" id="3.40.50.300">
    <property type="entry name" value="P-loop containing nucleotide triphosphate hydrolases"/>
    <property type="match status" value="1"/>
</dbReference>
<proteinExistence type="inferred from homology"/>
<feature type="domain" description="ABC transporter" evidence="8">
    <location>
        <begin position="5"/>
        <end position="242"/>
    </location>
</feature>
<dbReference type="GO" id="GO:0016887">
    <property type="term" value="F:ATP hydrolysis activity"/>
    <property type="evidence" value="ECO:0007669"/>
    <property type="project" value="InterPro"/>
</dbReference>
<evidence type="ECO:0000256" key="7">
    <source>
        <dbReference type="ARBA" id="ARBA00023136"/>
    </source>
</evidence>
<evidence type="ECO:0000256" key="6">
    <source>
        <dbReference type="ARBA" id="ARBA00022967"/>
    </source>
</evidence>
<evidence type="ECO:0000313" key="10">
    <source>
        <dbReference type="Proteomes" id="UP000546200"/>
    </source>
</evidence>
<dbReference type="SMART" id="SM00382">
    <property type="entry name" value="AAA"/>
    <property type="match status" value="1"/>
</dbReference>
<keyword evidence="10" id="KW-1185">Reference proteome</keyword>
<dbReference type="PROSITE" id="PS00211">
    <property type="entry name" value="ABC_TRANSPORTER_1"/>
    <property type="match status" value="1"/>
</dbReference>
<evidence type="ECO:0000256" key="4">
    <source>
        <dbReference type="ARBA" id="ARBA00022741"/>
    </source>
</evidence>
<dbReference type="EMBL" id="JACIJK010000002">
    <property type="protein sequence ID" value="MBB5713818.1"/>
    <property type="molecule type" value="Genomic_DNA"/>
</dbReference>
<protein>
    <submittedName>
        <fullName evidence="9">NitT/TauT family transport system ATP-binding protein</fullName>
    </submittedName>
</protein>
<accession>A0A7W9BB82</accession>
<dbReference type="InterPro" id="IPR003439">
    <property type="entry name" value="ABC_transporter-like_ATP-bd"/>
</dbReference>
<dbReference type="AlphaFoldDB" id="A0A7W9BB82"/>
<keyword evidence="4" id="KW-0547">Nucleotide-binding</keyword>
<dbReference type="PANTHER" id="PTHR42788">
    <property type="entry name" value="TAURINE IMPORT ATP-BINDING PROTEIN-RELATED"/>
    <property type="match status" value="1"/>
</dbReference>
<evidence type="ECO:0000256" key="3">
    <source>
        <dbReference type="ARBA" id="ARBA00022475"/>
    </source>
</evidence>
<gene>
    <name evidence="9" type="ORF">FHS94_000641</name>
</gene>
<keyword evidence="7" id="KW-0472">Membrane</keyword>
<comment type="similarity">
    <text evidence="1">Belongs to the ABC transporter superfamily.</text>
</comment>
<evidence type="ECO:0000256" key="2">
    <source>
        <dbReference type="ARBA" id="ARBA00022448"/>
    </source>
</evidence>